<sequence length="360" mass="40794">MAVVPSERTKIMSLEPGELKGAMTIFQALVDEDCRDHRGIAEFLWKIVRRRGFIPPYLIVKGVKKVSGVAARAGGYADVWQGIVEGRLVALKEIRFINKEVHTAALKEVGKEAMIWRQMNHKNVLPFYGCCDDLFSPRVALVSPWMEHGDLMGYLSRNPDVHRFELVSGIASGLCYLHEAKGVVHGDLRGSNVLIEHNGEPRIADFGLTRLVDLEIFSATKSQYNSQGSLRWMAPELFSESHWPSKGSDTYAFACLCLEIFTGDVPFQGWREPVVMNKVLSGERPRRPVGIAVQRGLDDRMWSVMKDCWKQKSADRPMMKDVYARIPPFCGWSVENDDEQKTVTDSILRRLEVFDMPEFS</sequence>
<evidence type="ECO:0000313" key="2">
    <source>
        <dbReference type="EMBL" id="TDL17488.1"/>
    </source>
</evidence>
<gene>
    <name evidence="2" type="ORF">BD410DRAFT_549663</name>
</gene>
<evidence type="ECO:0000313" key="3">
    <source>
        <dbReference type="Proteomes" id="UP000294933"/>
    </source>
</evidence>
<dbReference type="PANTHER" id="PTHR44329">
    <property type="entry name" value="SERINE/THREONINE-PROTEIN KINASE TNNI3K-RELATED"/>
    <property type="match status" value="1"/>
</dbReference>
<organism evidence="2 3">
    <name type="scientific">Rickenella mellea</name>
    <dbReference type="NCBI Taxonomy" id="50990"/>
    <lineage>
        <taxon>Eukaryota</taxon>
        <taxon>Fungi</taxon>
        <taxon>Dikarya</taxon>
        <taxon>Basidiomycota</taxon>
        <taxon>Agaricomycotina</taxon>
        <taxon>Agaricomycetes</taxon>
        <taxon>Hymenochaetales</taxon>
        <taxon>Rickenellaceae</taxon>
        <taxon>Rickenella</taxon>
    </lineage>
</organism>
<dbReference type="VEuPathDB" id="FungiDB:BD410DRAFT_549663"/>
<dbReference type="AlphaFoldDB" id="A0A4Y7PQV3"/>
<reference evidence="2 3" key="1">
    <citation type="submission" date="2018-06" db="EMBL/GenBank/DDBJ databases">
        <title>A transcriptomic atlas of mushroom development highlights an independent origin of complex multicellularity.</title>
        <authorList>
            <consortium name="DOE Joint Genome Institute"/>
            <person name="Krizsan K."/>
            <person name="Almasi E."/>
            <person name="Merenyi Z."/>
            <person name="Sahu N."/>
            <person name="Viragh M."/>
            <person name="Koszo T."/>
            <person name="Mondo S."/>
            <person name="Kiss B."/>
            <person name="Balint B."/>
            <person name="Kues U."/>
            <person name="Barry K."/>
            <person name="Hegedus J.C."/>
            <person name="Henrissat B."/>
            <person name="Johnson J."/>
            <person name="Lipzen A."/>
            <person name="Ohm R."/>
            <person name="Nagy I."/>
            <person name="Pangilinan J."/>
            <person name="Yan J."/>
            <person name="Xiong Y."/>
            <person name="Grigoriev I.V."/>
            <person name="Hibbett D.S."/>
            <person name="Nagy L.G."/>
        </authorList>
    </citation>
    <scope>NUCLEOTIDE SEQUENCE [LARGE SCALE GENOMIC DNA]</scope>
    <source>
        <strain evidence="2 3">SZMC22713</strain>
    </source>
</reference>
<dbReference type="PROSITE" id="PS50011">
    <property type="entry name" value="PROTEIN_KINASE_DOM"/>
    <property type="match status" value="1"/>
</dbReference>
<dbReference type="SUPFAM" id="SSF56112">
    <property type="entry name" value="Protein kinase-like (PK-like)"/>
    <property type="match status" value="1"/>
</dbReference>
<feature type="domain" description="Protein kinase" evidence="1">
    <location>
        <begin position="65"/>
        <end position="330"/>
    </location>
</feature>
<dbReference type="Proteomes" id="UP000294933">
    <property type="component" value="Unassembled WGS sequence"/>
</dbReference>
<dbReference type="InterPro" id="IPR001245">
    <property type="entry name" value="Ser-Thr/Tyr_kinase_cat_dom"/>
</dbReference>
<dbReference type="OrthoDB" id="346907at2759"/>
<dbReference type="STRING" id="50990.A0A4Y7PQV3"/>
<dbReference type="EMBL" id="ML170221">
    <property type="protein sequence ID" value="TDL17488.1"/>
    <property type="molecule type" value="Genomic_DNA"/>
</dbReference>
<name>A0A4Y7PQV3_9AGAM</name>
<dbReference type="PANTHER" id="PTHR44329:SF214">
    <property type="entry name" value="PROTEIN KINASE DOMAIN-CONTAINING PROTEIN"/>
    <property type="match status" value="1"/>
</dbReference>
<accession>A0A4Y7PQV3</accession>
<evidence type="ECO:0000259" key="1">
    <source>
        <dbReference type="PROSITE" id="PS50011"/>
    </source>
</evidence>
<dbReference type="Gene3D" id="1.10.510.10">
    <property type="entry name" value="Transferase(Phosphotransferase) domain 1"/>
    <property type="match status" value="1"/>
</dbReference>
<dbReference type="InterPro" id="IPR011009">
    <property type="entry name" value="Kinase-like_dom_sf"/>
</dbReference>
<proteinExistence type="predicted"/>
<protein>
    <submittedName>
        <fullName evidence="2">Kinase-like protein</fullName>
    </submittedName>
</protein>
<dbReference type="InterPro" id="IPR008266">
    <property type="entry name" value="Tyr_kinase_AS"/>
</dbReference>
<dbReference type="InterPro" id="IPR000719">
    <property type="entry name" value="Prot_kinase_dom"/>
</dbReference>
<keyword evidence="3" id="KW-1185">Reference proteome</keyword>
<keyword evidence="2" id="KW-0808">Transferase</keyword>
<dbReference type="PROSITE" id="PS00109">
    <property type="entry name" value="PROTEIN_KINASE_TYR"/>
    <property type="match status" value="1"/>
</dbReference>
<dbReference type="Pfam" id="PF07714">
    <property type="entry name" value="PK_Tyr_Ser-Thr"/>
    <property type="match status" value="1"/>
</dbReference>
<dbReference type="GO" id="GO:0004674">
    <property type="term" value="F:protein serine/threonine kinase activity"/>
    <property type="evidence" value="ECO:0007669"/>
    <property type="project" value="TreeGrafter"/>
</dbReference>
<dbReference type="GO" id="GO:0005524">
    <property type="term" value="F:ATP binding"/>
    <property type="evidence" value="ECO:0007669"/>
    <property type="project" value="InterPro"/>
</dbReference>
<dbReference type="InterPro" id="IPR051681">
    <property type="entry name" value="Ser/Thr_Kinases-Pseudokinases"/>
</dbReference>
<keyword evidence="2" id="KW-0418">Kinase</keyword>